<organism evidence="2 3">
    <name type="scientific">Pseudohongiella nitratireducens</name>
    <dbReference type="NCBI Taxonomy" id="1768907"/>
    <lineage>
        <taxon>Bacteria</taxon>
        <taxon>Pseudomonadati</taxon>
        <taxon>Pseudomonadota</taxon>
        <taxon>Gammaproteobacteria</taxon>
        <taxon>Pseudomonadales</taxon>
        <taxon>Pseudohongiellaceae</taxon>
        <taxon>Pseudohongiella</taxon>
    </lineage>
</organism>
<dbReference type="Proteomes" id="UP000627715">
    <property type="component" value="Unassembled WGS sequence"/>
</dbReference>
<gene>
    <name evidence="2" type="ORF">GCM10011403_19430</name>
</gene>
<name>A0A916QLH3_9GAMM</name>
<feature type="region of interest" description="Disordered" evidence="1">
    <location>
        <begin position="23"/>
        <end position="274"/>
    </location>
</feature>
<feature type="compositionally biased region" description="Basic and acidic residues" evidence="1">
    <location>
        <begin position="230"/>
        <end position="246"/>
    </location>
</feature>
<proteinExistence type="predicted"/>
<feature type="compositionally biased region" description="Basic and acidic residues" evidence="1">
    <location>
        <begin position="192"/>
        <end position="210"/>
    </location>
</feature>
<reference evidence="2" key="2">
    <citation type="submission" date="2020-09" db="EMBL/GenBank/DDBJ databases">
        <authorList>
            <person name="Sun Q."/>
            <person name="Zhou Y."/>
        </authorList>
    </citation>
    <scope>NUCLEOTIDE SEQUENCE</scope>
    <source>
        <strain evidence="2">CGMCC 1.15425</strain>
    </source>
</reference>
<accession>A0A916QLH3</accession>
<evidence type="ECO:0000313" key="2">
    <source>
        <dbReference type="EMBL" id="GFZ76597.1"/>
    </source>
</evidence>
<feature type="compositionally biased region" description="Acidic residues" evidence="1">
    <location>
        <begin position="57"/>
        <end position="73"/>
    </location>
</feature>
<evidence type="ECO:0000313" key="3">
    <source>
        <dbReference type="Proteomes" id="UP000627715"/>
    </source>
</evidence>
<protein>
    <submittedName>
        <fullName evidence="2">Uncharacterized protein</fullName>
    </submittedName>
</protein>
<dbReference type="EMBL" id="BMIY01000008">
    <property type="protein sequence ID" value="GFZ76597.1"/>
    <property type="molecule type" value="Genomic_DNA"/>
</dbReference>
<evidence type="ECO:0000256" key="1">
    <source>
        <dbReference type="SAM" id="MobiDB-lite"/>
    </source>
</evidence>
<reference evidence="2" key="1">
    <citation type="journal article" date="2014" name="Int. J. Syst. Evol. Microbiol.">
        <title>Complete genome sequence of Corynebacterium casei LMG S-19264T (=DSM 44701T), isolated from a smear-ripened cheese.</title>
        <authorList>
            <consortium name="US DOE Joint Genome Institute (JGI-PGF)"/>
            <person name="Walter F."/>
            <person name="Albersmeier A."/>
            <person name="Kalinowski J."/>
            <person name="Ruckert C."/>
        </authorList>
    </citation>
    <scope>NUCLEOTIDE SEQUENCE</scope>
    <source>
        <strain evidence="2">CGMCC 1.15425</strain>
    </source>
</reference>
<comment type="caution">
    <text evidence="2">The sequence shown here is derived from an EMBL/GenBank/DDBJ whole genome shotgun (WGS) entry which is preliminary data.</text>
</comment>
<dbReference type="AlphaFoldDB" id="A0A916QLH3"/>
<keyword evidence="3" id="KW-1185">Reference proteome</keyword>
<feature type="compositionally biased region" description="Gly residues" evidence="1">
    <location>
        <begin position="24"/>
        <end position="35"/>
    </location>
</feature>
<sequence>MFLFVCSLALAASTLGIIRPAGGDDQGSGMGGTGKNGPFNDSGFGGTGGPSPFLGDSGEEREQEDSDLSDETIDPMGNVPGASWMPRETETAEIPEEMQPLIELQQTPLVDPLKQHNPENGDTLHILDPASDSHLPLYERKQLQTADSGETPVEDSTLEIHLTVPDTDSLPQAEIQRYSLEQLARSEAAQDATKEQEQAEAADDSRRPATDDDSIPVIDAINLANGTDSSDEREQTREQLPERIQRPELPPMQRVRPAVSRPAVTAPRPQPMRI</sequence>